<protein>
    <submittedName>
        <fullName evidence="2">Transmembrane protein</fullName>
    </submittedName>
</protein>
<dbReference type="Proteomes" id="UP000095286">
    <property type="component" value="Unplaced"/>
</dbReference>
<evidence type="ECO:0000313" key="1">
    <source>
        <dbReference type="Proteomes" id="UP000095286"/>
    </source>
</evidence>
<organism evidence="1 2">
    <name type="scientific">Rhabditophanes sp. KR3021</name>
    <dbReference type="NCBI Taxonomy" id="114890"/>
    <lineage>
        <taxon>Eukaryota</taxon>
        <taxon>Metazoa</taxon>
        <taxon>Ecdysozoa</taxon>
        <taxon>Nematoda</taxon>
        <taxon>Chromadorea</taxon>
        <taxon>Rhabditida</taxon>
        <taxon>Tylenchina</taxon>
        <taxon>Panagrolaimomorpha</taxon>
        <taxon>Strongyloidoidea</taxon>
        <taxon>Alloionematidae</taxon>
        <taxon>Rhabditophanes</taxon>
    </lineage>
</organism>
<dbReference type="WBParaSite" id="RSKR_0000346500.1">
    <property type="protein sequence ID" value="RSKR_0000346500.1"/>
    <property type="gene ID" value="RSKR_0000346500"/>
</dbReference>
<evidence type="ECO:0000313" key="2">
    <source>
        <dbReference type="WBParaSite" id="RSKR_0000346500.1"/>
    </source>
</evidence>
<name>A0AC35TRN0_9BILA</name>
<sequence>MNNYNSQQQSANYNSQQSANYNLQQQQSSNYNLQQHKFANVPPKQYHQQSRQQQYNNIPHDQHIHINTHPLELEITPKRKFPLVWIVVTAVCVPILIMICMFGAVWMQELGFLR</sequence>
<accession>A0AC35TRN0</accession>
<proteinExistence type="predicted"/>
<reference evidence="2" key="1">
    <citation type="submission" date="2016-11" db="UniProtKB">
        <authorList>
            <consortium name="WormBaseParasite"/>
        </authorList>
    </citation>
    <scope>IDENTIFICATION</scope>
    <source>
        <strain evidence="2">KR3021</strain>
    </source>
</reference>